<feature type="domain" description="PRTase-CE" evidence="1">
    <location>
        <begin position="31"/>
        <end position="332"/>
    </location>
</feature>
<accession>A0ABT2QV36</accession>
<dbReference type="InterPro" id="IPR056920">
    <property type="entry name" value="PRTase-CE"/>
</dbReference>
<dbReference type="Pfam" id="PF24390">
    <property type="entry name" value="PRTase-CE"/>
    <property type="match status" value="1"/>
</dbReference>
<dbReference type="EMBL" id="ARXS01000002">
    <property type="protein sequence ID" value="MCU5781383.1"/>
    <property type="molecule type" value="Genomic_DNA"/>
</dbReference>
<gene>
    <name evidence="2" type="ORF">MA04_00683</name>
</gene>
<dbReference type="RefSeq" id="WP_262459451.1">
    <property type="nucleotide sequence ID" value="NZ_ARXS01000002.1"/>
</dbReference>
<reference evidence="2" key="1">
    <citation type="submission" date="2012-09" db="EMBL/GenBank/DDBJ databases">
        <title>Genome Sequence of alkane-degrading Bacterium Alcanivorax balearicus MACL04.</title>
        <authorList>
            <person name="Lai Q."/>
            <person name="Shao Z."/>
        </authorList>
    </citation>
    <scope>NUCLEOTIDE SEQUENCE</scope>
    <source>
        <strain evidence="2">MACL04</strain>
    </source>
</reference>
<organism evidence="2 3">
    <name type="scientific">Alloalcanivorax balearicus MACL04</name>
    <dbReference type="NCBI Taxonomy" id="1177182"/>
    <lineage>
        <taxon>Bacteria</taxon>
        <taxon>Pseudomonadati</taxon>
        <taxon>Pseudomonadota</taxon>
        <taxon>Gammaproteobacteria</taxon>
        <taxon>Oceanospirillales</taxon>
        <taxon>Alcanivoracaceae</taxon>
        <taxon>Alloalcanivorax</taxon>
    </lineage>
</organism>
<comment type="caution">
    <text evidence="2">The sequence shown here is derived from an EMBL/GenBank/DDBJ whole genome shotgun (WGS) entry which is preliminary data.</text>
</comment>
<evidence type="ECO:0000259" key="1">
    <source>
        <dbReference type="Pfam" id="PF24390"/>
    </source>
</evidence>
<sequence>MTERDDLLASVASEIKTYRKRDLPEPTPEHVDRWLHQFTPAQQLPFLREFEHVIKQTFFTRKNVNDFLRALVTNPKLAGADPTEYWSYANFLNIQRNGQSQREMLKLFSKCLEDECGLDIDGCGEDGGDFIYLDDVMFSGNRVGNDLEPWIINDAPQSATVNVIVAALHSGGWWYLVNKRLKNVIAESGKNISVTYWRALEIENRKWFKNSSGVLWPTAVPDVAEVQDYIAQPVKFPFEPRQPSEAAIHPFSSEMGRQVLESEFLIAGAKIRAMSDNPKQSMRPLGFSPFGVGFGSMIVTYRNCPNNCPLAMWWGDPEATSGALHWYPLLQREGYSSARNVFDDLTL</sequence>
<proteinExistence type="predicted"/>
<keyword evidence="3" id="KW-1185">Reference proteome</keyword>
<dbReference type="Proteomes" id="UP001064106">
    <property type="component" value="Unassembled WGS sequence"/>
</dbReference>
<protein>
    <recommendedName>
        <fullName evidence="1">PRTase-CE domain-containing protein</fullName>
    </recommendedName>
</protein>
<name>A0ABT2QV36_9GAMM</name>
<evidence type="ECO:0000313" key="2">
    <source>
        <dbReference type="EMBL" id="MCU5781383.1"/>
    </source>
</evidence>
<evidence type="ECO:0000313" key="3">
    <source>
        <dbReference type="Proteomes" id="UP001064106"/>
    </source>
</evidence>